<dbReference type="SUPFAM" id="SSF46689">
    <property type="entry name" value="Homeodomain-like"/>
    <property type="match status" value="1"/>
</dbReference>
<dbReference type="AlphaFoldDB" id="A0AAE3ZAV2"/>
<evidence type="ECO:0000256" key="1">
    <source>
        <dbReference type="ARBA" id="ARBA00023015"/>
    </source>
</evidence>
<gene>
    <name evidence="6" type="ORF">JOF55_000008</name>
</gene>
<dbReference type="SUPFAM" id="SSF48498">
    <property type="entry name" value="Tetracyclin repressor-like, C-terminal domain"/>
    <property type="match status" value="1"/>
</dbReference>
<feature type="DNA-binding region" description="H-T-H motif" evidence="4">
    <location>
        <begin position="36"/>
        <end position="55"/>
    </location>
</feature>
<accession>A0AAE3ZAV2</accession>
<dbReference type="Gene3D" id="1.10.357.10">
    <property type="entry name" value="Tetracycline Repressor, domain 2"/>
    <property type="match status" value="1"/>
</dbReference>
<keyword evidence="2 4" id="KW-0238">DNA-binding</keyword>
<proteinExistence type="predicted"/>
<keyword evidence="3" id="KW-0804">Transcription</keyword>
<dbReference type="Pfam" id="PF00440">
    <property type="entry name" value="TetR_N"/>
    <property type="match status" value="1"/>
</dbReference>
<dbReference type="GO" id="GO:0003700">
    <property type="term" value="F:DNA-binding transcription factor activity"/>
    <property type="evidence" value="ECO:0007669"/>
    <property type="project" value="TreeGrafter"/>
</dbReference>
<dbReference type="Pfam" id="PF21597">
    <property type="entry name" value="TetR_C_43"/>
    <property type="match status" value="1"/>
</dbReference>
<dbReference type="EMBL" id="JAVDXW010000001">
    <property type="protein sequence ID" value="MDR7299827.1"/>
    <property type="molecule type" value="Genomic_DNA"/>
</dbReference>
<sequence>MSDGAHGAERADAKRNRQRIIETALEAFRVSQGTVALEAIARDAGVGIGTLYRHFPSREALIEAVYRNELARLCDGADELVATMPPEQALRAWMGHYADFVATKQGMAETLRAVIASGAITSTDTRQHLSAAVRTMLDAGITAGSLRDDVSAEDVVAGLAGVLLACQQPDQRQQVERLLDLLVDGLRPRTENKPTATCAPN</sequence>
<dbReference type="Proteomes" id="UP001180845">
    <property type="component" value="Unassembled WGS sequence"/>
</dbReference>
<dbReference type="InterPro" id="IPR036271">
    <property type="entry name" value="Tet_transcr_reg_TetR-rel_C_sf"/>
</dbReference>
<evidence type="ECO:0000256" key="4">
    <source>
        <dbReference type="PROSITE-ProRule" id="PRU00335"/>
    </source>
</evidence>
<evidence type="ECO:0000313" key="6">
    <source>
        <dbReference type="EMBL" id="MDR7299827.1"/>
    </source>
</evidence>
<feature type="domain" description="HTH tetR-type" evidence="5">
    <location>
        <begin position="14"/>
        <end position="73"/>
    </location>
</feature>
<dbReference type="PANTHER" id="PTHR30055:SF234">
    <property type="entry name" value="HTH-TYPE TRANSCRIPTIONAL REGULATOR BETI"/>
    <property type="match status" value="1"/>
</dbReference>
<protein>
    <submittedName>
        <fullName evidence="6">AcrR family transcriptional regulator</fullName>
    </submittedName>
</protein>
<organism evidence="6 7">
    <name type="scientific">Haloactinomyces albus</name>
    <dbReference type="NCBI Taxonomy" id="1352928"/>
    <lineage>
        <taxon>Bacteria</taxon>
        <taxon>Bacillati</taxon>
        <taxon>Actinomycetota</taxon>
        <taxon>Actinomycetes</taxon>
        <taxon>Actinopolysporales</taxon>
        <taxon>Actinopolysporaceae</taxon>
        <taxon>Haloactinomyces</taxon>
    </lineage>
</organism>
<keyword evidence="7" id="KW-1185">Reference proteome</keyword>
<dbReference type="InterPro" id="IPR009057">
    <property type="entry name" value="Homeodomain-like_sf"/>
</dbReference>
<keyword evidence="1" id="KW-0805">Transcription regulation</keyword>
<dbReference type="PANTHER" id="PTHR30055">
    <property type="entry name" value="HTH-TYPE TRANSCRIPTIONAL REGULATOR RUTR"/>
    <property type="match status" value="1"/>
</dbReference>
<dbReference type="InterPro" id="IPR050109">
    <property type="entry name" value="HTH-type_TetR-like_transc_reg"/>
</dbReference>
<evidence type="ECO:0000256" key="3">
    <source>
        <dbReference type="ARBA" id="ARBA00023163"/>
    </source>
</evidence>
<name>A0AAE3ZAV2_9ACTN</name>
<evidence type="ECO:0000256" key="2">
    <source>
        <dbReference type="ARBA" id="ARBA00023125"/>
    </source>
</evidence>
<dbReference type="InterPro" id="IPR049445">
    <property type="entry name" value="TetR_SbtR-like_C"/>
</dbReference>
<reference evidence="6" key="1">
    <citation type="submission" date="2023-07" db="EMBL/GenBank/DDBJ databases">
        <title>Sequencing the genomes of 1000 actinobacteria strains.</title>
        <authorList>
            <person name="Klenk H.-P."/>
        </authorList>
    </citation>
    <scope>NUCLEOTIDE SEQUENCE</scope>
    <source>
        <strain evidence="6">DSM 45977</strain>
    </source>
</reference>
<dbReference type="PROSITE" id="PS50977">
    <property type="entry name" value="HTH_TETR_2"/>
    <property type="match status" value="1"/>
</dbReference>
<dbReference type="GO" id="GO:0000976">
    <property type="term" value="F:transcription cis-regulatory region binding"/>
    <property type="evidence" value="ECO:0007669"/>
    <property type="project" value="TreeGrafter"/>
</dbReference>
<evidence type="ECO:0000259" key="5">
    <source>
        <dbReference type="PROSITE" id="PS50977"/>
    </source>
</evidence>
<evidence type="ECO:0000313" key="7">
    <source>
        <dbReference type="Proteomes" id="UP001180845"/>
    </source>
</evidence>
<dbReference type="RefSeq" id="WP_310267570.1">
    <property type="nucleotide sequence ID" value="NZ_JAVDXW010000001.1"/>
</dbReference>
<comment type="caution">
    <text evidence="6">The sequence shown here is derived from an EMBL/GenBank/DDBJ whole genome shotgun (WGS) entry which is preliminary data.</text>
</comment>
<dbReference type="InterPro" id="IPR001647">
    <property type="entry name" value="HTH_TetR"/>
</dbReference>